<keyword evidence="1" id="KW-0812">Transmembrane</keyword>
<comment type="caution">
    <text evidence="3">The sequence shown here is derived from an EMBL/GenBank/DDBJ whole genome shotgun (WGS) entry which is preliminary data.</text>
</comment>
<accession>A0ABX1SG66</accession>
<dbReference type="PANTHER" id="PTHR33371">
    <property type="entry name" value="INTERMEMBRANE PHOSPHOLIPID TRANSPORT SYSTEM BINDING PROTEIN MLAD-RELATED"/>
    <property type="match status" value="1"/>
</dbReference>
<dbReference type="SUPFAM" id="SSF58104">
    <property type="entry name" value="Methyl-accepting chemotaxis protein (MCP) signaling domain"/>
    <property type="match status" value="1"/>
</dbReference>
<protein>
    <submittedName>
        <fullName evidence="3">MCE family protein</fullName>
    </submittedName>
</protein>
<organism evidence="3 4">
    <name type="scientific">Pseudonocardia acidicola</name>
    <dbReference type="NCBI Taxonomy" id="2724939"/>
    <lineage>
        <taxon>Bacteria</taxon>
        <taxon>Bacillati</taxon>
        <taxon>Actinomycetota</taxon>
        <taxon>Actinomycetes</taxon>
        <taxon>Pseudonocardiales</taxon>
        <taxon>Pseudonocardiaceae</taxon>
        <taxon>Pseudonocardia</taxon>
    </lineage>
</organism>
<reference evidence="3 4" key="1">
    <citation type="submission" date="2020-04" db="EMBL/GenBank/DDBJ databases">
        <authorList>
            <person name="Klaysubun C."/>
            <person name="Duangmal K."/>
            <person name="Lipun K."/>
        </authorList>
    </citation>
    <scope>NUCLEOTIDE SEQUENCE [LARGE SCALE GENOMIC DNA]</scope>
    <source>
        <strain evidence="3 4">K10HN5</strain>
    </source>
</reference>
<evidence type="ECO:0000259" key="2">
    <source>
        <dbReference type="Pfam" id="PF02470"/>
    </source>
</evidence>
<dbReference type="Proteomes" id="UP000820669">
    <property type="component" value="Unassembled WGS sequence"/>
</dbReference>
<feature type="transmembrane region" description="Helical" evidence="1">
    <location>
        <begin position="24"/>
        <end position="46"/>
    </location>
</feature>
<keyword evidence="1" id="KW-1133">Transmembrane helix</keyword>
<dbReference type="EMBL" id="JAAXLA010000059">
    <property type="protein sequence ID" value="NMI00555.1"/>
    <property type="molecule type" value="Genomic_DNA"/>
</dbReference>
<name>A0ABX1SG66_9PSEU</name>
<proteinExistence type="predicted"/>
<dbReference type="InterPro" id="IPR003399">
    <property type="entry name" value="Mce/MlaD"/>
</dbReference>
<evidence type="ECO:0000256" key="1">
    <source>
        <dbReference type="SAM" id="Phobius"/>
    </source>
</evidence>
<keyword evidence="1" id="KW-0472">Membrane</keyword>
<dbReference type="InterPro" id="IPR052336">
    <property type="entry name" value="MlaD_Phospholipid_Transporter"/>
</dbReference>
<keyword evidence="4" id="KW-1185">Reference proteome</keyword>
<dbReference type="RefSeq" id="WP_169384024.1">
    <property type="nucleotide sequence ID" value="NZ_JAAXLA010000059.1"/>
</dbReference>
<evidence type="ECO:0000313" key="4">
    <source>
        <dbReference type="Proteomes" id="UP000820669"/>
    </source>
</evidence>
<feature type="domain" description="Mce/MlaD" evidence="2">
    <location>
        <begin position="60"/>
        <end position="136"/>
    </location>
</feature>
<gene>
    <name evidence="3" type="ORF">HF526_25070</name>
</gene>
<evidence type="ECO:0000313" key="3">
    <source>
        <dbReference type="EMBL" id="NMI00555.1"/>
    </source>
</evidence>
<dbReference type="Pfam" id="PF02470">
    <property type="entry name" value="MlaD"/>
    <property type="match status" value="1"/>
</dbReference>
<dbReference type="PANTHER" id="PTHR33371:SF4">
    <property type="entry name" value="INTERMEMBRANE PHOSPHOLIPID TRANSPORT SYSTEM BINDING PROTEIN MLAD"/>
    <property type="match status" value="1"/>
</dbReference>
<sequence length="420" mass="44259">MSGTGRVGGRLARAWERTKSEPGLFRNVAVMAALLVLGLTVGGIILSNQRFNPPWANERIVYATFDSTPAISPGNGQEVRIAGVSVGDIRSASVDDNGKAVLKLAIDRKYPVYDNARVVLRPKSPLNEMYVELSPGGPPGKELADGGVLPVGNSQRPVQIDEVLGHLDDNARFALTSLLSESDTALANAPAALPDGLRNTDAVLADLKPVVEQLDTRRDKIAQLVTALSQISTAVGGNDERITRLAANLQQTLSVINKQNPALDDSLGQLPDLSTQLKAAMSGVTDLAGELDPALKNIRGASDKLPGALSRVSDSVDQIDSTLDVLSPVLDKARPVVGDLRPAVSDLRGSLGDLVPLSKQLDPVTAGLVPYLGDLQAFIYNTNSVASLRDANRGILRGLLQVSPTSTPLPLQGLATPTPR</sequence>